<evidence type="ECO:0000256" key="13">
    <source>
        <dbReference type="SAM" id="Coils"/>
    </source>
</evidence>
<keyword evidence="11 14" id="KW-0012">Acyltransferase</keyword>
<evidence type="ECO:0000256" key="10">
    <source>
        <dbReference type="ARBA" id="ARBA00023192"/>
    </source>
</evidence>
<keyword evidence="15" id="KW-1185">Reference proteome</keyword>
<evidence type="ECO:0000256" key="8">
    <source>
        <dbReference type="ARBA" id="ARBA00022679"/>
    </source>
</evidence>
<evidence type="ECO:0000256" key="2">
    <source>
        <dbReference type="ARBA" id="ARBA00004876"/>
    </source>
</evidence>
<dbReference type="NCBIfam" id="TIGR01172">
    <property type="entry name" value="cysE"/>
    <property type="match status" value="1"/>
</dbReference>
<sequence>MKGVLPTMFSRMREDIQTVLRKDPAARNVLEALLYPGLHAIWAHRIAHWLWNHRCRWLARLLSQITRFFTHIEIHPGAKIGRRLFIDHGDGVVIGETAEIGDDVLLYHNVTLGGTSLERKKRHPTLGNNVLVGMGAAILGPVTIGDNCRIGANAVVNKDIPPNCTVVGIPGRIVRRDGIRVNDSESPVMDNVINRVDPQDAVIQELHRRLELLEQHNERLEELILRMEKQLAGHSEVAYRPTQEVASCCCPCHEGERNEP</sequence>
<organism evidence="14 15">
    <name type="scientific">Chthonomonas calidirosea (strain DSM 23976 / ICMP 18418 / T49)</name>
    <dbReference type="NCBI Taxonomy" id="1303518"/>
    <lineage>
        <taxon>Bacteria</taxon>
        <taxon>Bacillati</taxon>
        <taxon>Armatimonadota</taxon>
        <taxon>Chthonomonadia</taxon>
        <taxon>Chthonomonadales</taxon>
        <taxon>Chthonomonadaceae</taxon>
        <taxon>Chthonomonas</taxon>
    </lineage>
</organism>
<dbReference type="AlphaFoldDB" id="S0EXS0"/>
<keyword evidence="7" id="KW-0028">Amino-acid biosynthesis</keyword>
<dbReference type="PANTHER" id="PTHR42811">
    <property type="entry name" value="SERINE ACETYLTRANSFERASE"/>
    <property type="match status" value="1"/>
</dbReference>
<dbReference type="CDD" id="cd03354">
    <property type="entry name" value="LbH_SAT"/>
    <property type="match status" value="1"/>
</dbReference>
<evidence type="ECO:0000256" key="6">
    <source>
        <dbReference type="ARBA" id="ARBA00022490"/>
    </source>
</evidence>
<evidence type="ECO:0000256" key="5">
    <source>
        <dbReference type="ARBA" id="ARBA00018522"/>
    </source>
</evidence>
<dbReference type="Pfam" id="PF00132">
    <property type="entry name" value="Hexapep"/>
    <property type="match status" value="1"/>
</dbReference>
<keyword evidence="10" id="KW-0198">Cysteine biosynthesis</keyword>
<dbReference type="InterPro" id="IPR045304">
    <property type="entry name" value="LbH_SAT"/>
</dbReference>
<dbReference type="GO" id="GO:0006535">
    <property type="term" value="P:cysteine biosynthetic process from serine"/>
    <property type="evidence" value="ECO:0007669"/>
    <property type="project" value="InterPro"/>
</dbReference>
<keyword evidence="9" id="KW-0677">Repeat</keyword>
<dbReference type="GO" id="GO:0009001">
    <property type="term" value="F:serine O-acetyltransferase activity"/>
    <property type="evidence" value="ECO:0007669"/>
    <property type="project" value="UniProtKB-EC"/>
</dbReference>
<evidence type="ECO:0000256" key="4">
    <source>
        <dbReference type="ARBA" id="ARBA00013266"/>
    </source>
</evidence>
<dbReference type="InterPro" id="IPR001451">
    <property type="entry name" value="Hexapep"/>
</dbReference>
<dbReference type="GO" id="GO:0005737">
    <property type="term" value="C:cytoplasm"/>
    <property type="evidence" value="ECO:0007669"/>
    <property type="project" value="UniProtKB-SubCell"/>
</dbReference>
<dbReference type="InterPro" id="IPR042122">
    <property type="entry name" value="Ser_AcTrfase_N_sf"/>
</dbReference>
<keyword evidence="8 14" id="KW-0808">Transferase</keyword>
<proteinExistence type="inferred from homology"/>
<dbReference type="InterPro" id="IPR053376">
    <property type="entry name" value="Serine_acetyltransferase"/>
</dbReference>
<protein>
    <recommendedName>
        <fullName evidence="5">Serine acetyltransferase</fullName>
        <ecNumber evidence="4">2.3.1.30</ecNumber>
    </recommendedName>
</protein>
<keyword evidence="13" id="KW-0175">Coiled coil</keyword>
<dbReference type="FunCoup" id="S0EXS0">
    <property type="interactions" value="210"/>
</dbReference>
<dbReference type="InterPro" id="IPR011004">
    <property type="entry name" value="Trimer_LpxA-like_sf"/>
</dbReference>
<dbReference type="SUPFAM" id="SSF51161">
    <property type="entry name" value="Trimeric LpxA-like enzymes"/>
    <property type="match status" value="1"/>
</dbReference>
<name>S0EXS0_CHTCT</name>
<dbReference type="InterPro" id="IPR005881">
    <property type="entry name" value="Ser_O-AcTrfase"/>
</dbReference>
<accession>S0EXS0</accession>
<evidence type="ECO:0000313" key="14">
    <source>
        <dbReference type="EMBL" id="CCW34593.1"/>
    </source>
</evidence>
<dbReference type="FunFam" id="2.160.10.10:FF:000007">
    <property type="entry name" value="Serine acetyltransferase"/>
    <property type="match status" value="1"/>
</dbReference>
<evidence type="ECO:0000256" key="7">
    <source>
        <dbReference type="ARBA" id="ARBA00022605"/>
    </source>
</evidence>
<dbReference type="eggNOG" id="COG1045">
    <property type="taxonomic scope" value="Bacteria"/>
</dbReference>
<dbReference type="NCBIfam" id="NF041874">
    <property type="entry name" value="EPS_EpsC"/>
    <property type="match status" value="1"/>
</dbReference>
<comment type="similarity">
    <text evidence="3">Belongs to the transferase hexapeptide repeat family.</text>
</comment>
<dbReference type="InParanoid" id="S0EXS0"/>
<evidence type="ECO:0000256" key="9">
    <source>
        <dbReference type="ARBA" id="ARBA00022737"/>
    </source>
</evidence>
<evidence type="ECO:0000256" key="12">
    <source>
        <dbReference type="ARBA" id="ARBA00049486"/>
    </source>
</evidence>
<dbReference type="Gene3D" id="2.160.10.10">
    <property type="entry name" value="Hexapeptide repeat proteins"/>
    <property type="match status" value="1"/>
</dbReference>
<dbReference type="RefSeq" id="WP_016482153.1">
    <property type="nucleotide sequence ID" value="NC_021487.1"/>
</dbReference>
<feature type="coiled-coil region" evidence="13">
    <location>
        <begin position="203"/>
        <end position="237"/>
    </location>
</feature>
<evidence type="ECO:0000256" key="1">
    <source>
        <dbReference type="ARBA" id="ARBA00004496"/>
    </source>
</evidence>
<comment type="subcellular location">
    <subcellularLocation>
        <location evidence="1">Cytoplasm</location>
    </subcellularLocation>
</comment>
<dbReference type="EMBL" id="HF951689">
    <property type="protein sequence ID" value="CCW34593.1"/>
    <property type="molecule type" value="Genomic_DNA"/>
</dbReference>
<dbReference type="FunFam" id="1.10.3130.10:FF:000003">
    <property type="entry name" value="Serine acetyltransferase"/>
    <property type="match status" value="1"/>
</dbReference>
<dbReference type="Proteomes" id="UP000014227">
    <property type="component" value="Chromosome I"/>
</dbReference>
<dbReference type="STRING" id="454171.CP488_00383"/>
<evidence type="ECO:0000256" key="11">
    <source>
        <dbReference type="ARBA" id="ARBA00023315"/>
    </source>
</evidence>
<comment type="pathway">
    <text evidence="2">Amino-acid biosynthesis; L-cysteine biosynthesis; L-cysteine from L-serine: step 1/2.</text>
</comment>
<dbReference type="KEGG" id="ccz:CCALI_00768"/>
<dbReference type="PATRIC" id="fig|1303518.3.peg.777"/>
<gene>
    <name evidence="14" type="ORF">CCALI_00768</name>
</gene>
<evidence type="ECO:0000256" key="3">
    <source>
        <dbReference type="ARBA" id="ARBA00007274"/>
    </source>
</evidence>
<dbReference type="HOGENOM" id="CLU_051638_10_0_0"/>
<dbReference type="EC" id="2.3.1.30" evidence="4"/>
<comment type="catalytic activity">
    <reaction evidence="12">
        <text>L-serine + acetyl-CoA = O-acetyl-L-serine + CoA</text>
        <dbReference type="Rhea" id="RHEA:24560"/>
        <dbReference type="ChEBI" id="CHEBI:33384"/>
        <dbReference type="ChEBI" id="CHEBI:57287"/>
        <dbReference type="ChEBI" id="CHEBI:57288"/>
        <dbReference type="ChEBI" id="CHEBI:58340"/>
        <dbReference type="EC" id="2.3.1.30"/>
    </reaction>
</comment>
<reference evidence="15" key="1">
    <citation type="submission" date="2013-03" db="EMBL/GenBank/DDBJ databases">
        <title>Genome sequence of Chthonomonas calidirosea, the first sequenced genome from the Armatimonadetes phylum (formally candidate division OP10).</title>
        <authorList>
            <person name="Lee K.C.Y."/>
            <person name="Morgan X.C."/>
            <person name="Dunfield P.F."/>
            <person name="Tamas I."/>
            <person name="Houghton K.M."/>
            <person name="Vyssotski M."/>
            <person name="Ryan J.L.J."/>
            <person name="Lagutin K."/>
            <person name="McDonald I.R."/>
            <person name="Stott M.B."/>
        </authorList>
    </citation>
    <scope>NUCLEOTIDE SEQUENCE [LARGE SCALE GENOMIC DNA]</scope>
    <source>
        <strain evidence="15">DSM 23976 / ICMP 18418 / T49</strain>
    </source>
</reference>
<dbReference type="Gene3D" id="1.10.3130.10">
    <property type="entry name" value="serine acetyltransferase, domain 1"/>
    <property type="match status" value="1"/>
</dbReference>
<evidence type="ECO:0000313" key="15">
    <source>
        <dbReference type="Proteomes" id="UP000014227"/>
    </source>
</evidence>
<keyword evidence="6" id="KW-0963">Cytoplasm</keyword>